<sequence>MPASGNHTTSFLAGGPQDGPLMIFCHGWPAIGKTWLPQLGAFSKLGFRVVAPDMPGYGRSIVSNKPEHYSLENVNSIMGALLTHLDRDSAIWIGHDWGAVAVWSFAAHYPEKVSAVVCLARPYHTLEYGLEEVLKTVNRVIYPIDQFPYAQYDYQVYFQTNLSEASAWFEQDVEGVIRAIYAKGNPTEVGKPGLTANVNKAGGWFGGAPAPPPQLRQIPADRLCVDEKLLEEIVQAMKRQGSLVQTLVNRKYSMEKAKDGGYLSMPVLFVGANWDPISDVMVSDIAKAQKEYCKNLREVYLDAGHWVGLEKPDEVNVAIAGYRLILLLASSAFTSAFGIISSAYLVRASFRSTINELTRSR</sequence>
<dbReference type="PANTHER" id="PTHR43329">
    <property type="entry name" value="EPOXIDE HYDROLASE"/>
    <property type="match status" value="1"/>
</dbReference>
<protein>
    <submittedName>
        <fullName evidence="5">Bifunctional epoxide hydrolase 2</fullName>
    </submittedName>
</protein>
<dbReference type="SUPFAM" id="SSF53474">
    <property type="entry name" value="alpha/beta-Hydrolases"/>
    <property type="match status" value="1"/>
</dbReference>
<dbReference type="EMBL" id="JABCIY010000338">
    <property type="protein sequence ID" value="KAF7185327.1"/>
    <property type="molecule type" value="Genomic_DNA"/>
</dbReference>
<comment type="caution">
    <text evidence="5">The sequence shown here is derived from an EMBL/GenBank/DDBJ whole genome shotgun (WGS) entry which is preliminary data.</text>
</comment>
<name>A0A8H6R7K8_9PEZI</name>
<keyword evidence="6" id="KW-1185">Reference proteome</keyword>
<evidence type="ECO:0000259" key="4">
    <source>
        <dbReference type="Pfam" id="PF00561"/>
    </source>
</evidence>
<dbReference type="OrthoDB" id="408373at2759"/>
<evidence type="ECO:0000256" key="1">
    <source>
        <dbReference type="ARBA" id="ARBA00022801"/>
    </source>
</evidence>
<dbReference type="GO" id="GO:0016787">
    <property type="term" value="F:hydrolase activity"/>
    <property type="evidence" value="ECO:0007669"/>
    <property type="project" value="UniProtKB-KW"/>
</dbReference>
<accession>A0A8H6R7K8</accession>
<dbReference type="PRINTS" id="PR00111">
    <property type="entry name" value="ABHYDROLASE"/>
</dbReference>
<proteinExistence type="inferred from homology"/>
<gene>
    <name evidence="5" type="ORF">HII31_13306</name>
</gene>
<dbReference type="Proteomes" id="UP000660729">
    <property type="component" value="Unassembled WGS sequence"/>
</dbReference>
<dbReference type="InterPro" id="IPR029058">
    <property type="entry name" value="AB_hydrolase_fold"/>
</dbReference>
<feature type="domain" description="AB hydrolase-1" evidence="4">
    <location>
        <begin position="20"/>
        <end position="137"/>
    </location>
</feature>
<keyword evidence="1 5" id="KW-0378">Hydrolase</keyword>
<organism evidence="5 6">
    <name type="scientific">Pseudocercospora fuligena</name>
    <dbReference type="NCBI Taxonomy" id="685502"/>
    <lineage>
        <taxon>Eukaryota</taxon>
        <taxon>Fungi</taxon>
        <taxon>Dikarya</taxon>
        <taxon>Ascomycota</taxon>
        <taxon>Pezizomycotina</taxon>
        <taxon>Dothideomycetes</taxon>
        <taxon>Dothideomycetidae</taxon>
        <taxon>Mycosphaerellales</taxon>
        <taxon>Mycosphaerellaceae</taxon>
        <taxon>Pseudocercospora</taxon>
    </lineage>
</organism>
<dbReference type="AlphaFoldDB" id="A0A8H6R7K8"/>
<dbReference type="PRINTS" id="PR00412">
    <property type="entry name" value="EPOXHYDRLASE"/>
</dbReference>
<dbReference type="InterPro" id="IPR000073">
    <property type="entry name" value="AB_hydrolase_1"/>
</dbReference>
<keyword evidence="3" id="KW-0812">Transmembrane</keyword>
<reference evidence="5" key="1">
    <citation type="submission" date="2020-04" db="EMBL/GenBank/DDBJ databases">
        <title>Draft genome resource of the tomato pathogen Pseudocercospora fuligena.</title>
        <authorList>
            <person name="Zaccaron A."/>
        </authorList>
    </citation>
    <scope>NUCLEOTIDE SEQUENCE</scope>
    <source>
        <strain evidence="5">PF001</strain>
    </source>
</reference>
<dbReference type="Pfam" id="PF00561">
    <property type="entry name" value="Abhydrolase_1"/>
    <property type="match status" value="1"/>
</dbReference>
<evidence type="ECO:0000256" key="2">
    <source>
        <dbReference type="ARBA" id="ARBA00038334"/>
    </source>
</evidence>
<feature type="transmembrane region" description="Helical" evidence="3">
    <location>
        <begin position="324"/>
        <end position="346"/>
    </location>
</feature>
<dbReference type="InterPro" id="IPR000639">
    <property type="entry name" value="Epox_hydrolase-like"/>
</dbReference>
<evidence type="ECO:0000256" key="3">
    <source>
        <dbReference type="SAM" id="Phobius"/>
    </source>
</evidence>
<keyword evidence="3" id="KW-0472">Membrane</keyword>
<comment type="similarity">
    <text evidence="2">Belongs to the AB hydrolase superfamily. Epoxide hydrolase family.</text>
</comment>
<keyword evidence="3" id="KW-1133">Transmembrane helix</keyword>
<dbReference type="Gene3D" id="3.40.50.1820">
    <property type="entry name" value="alpha/beta hydrolase"/>
    <property type="match status" value="1"/>
</dbReference>
<evidence type="ECO:0000313" key="6">
    <source>
        <dbReference type="Proteomes" id="UP000660729"/>
    </source>
</evidence>
<evidence type="ECO:0000313" key="5">
    <source>
        <dbReference type="EMBL" id="KAF7185327.1"/>
    </source>
</evidence>